<comment type="caution">
    <text evidence="1">The sequence shown here is derived from an EMBL/GenBank/DDBJ whole genome shotgun (WGS) entry which is preliminary data.</text>
</comment>
<evidence type="ECO:0000313" key="1">
    <source>
        <dbReference type="EMBL" id="KAK9233684.1"/>
    </source>
</evidence>
<keyword evidence="2" id="KW-1185">Reference proteome</keyword>
<sequence>MDNSQLAERIQTVVGFRPREAQIDAIRILTYERKDLILIAPTGWGKSVVFQSVPILREGICIMIMPLTLLEEDQVAMILFLFLRTSYLYLPDFILKAMSISKIAGCRPCVLNSASKNSRLLEKIANGEYTHSTVTVF</sequence>
<organism evidence="1 2">
    <name type="scientific">Lipomyces kononenkoae</name>
    <name type="common">Yeast</name>
    <dbReference type="NCBI Taxonomy" id="34357"/>
    <lineage>
        <taxon>Eukaryota</taxon>
        <taxon>Fungi</taxon>
        <taxon>Dikarya</taxon>
        <taxon>Ascomycota</taxon>
        <taxon>Saccharomycotina</taxon>
        <taxon>Lipomycetes</taxon>
        <taxon>Lipomycetales</taxon>
        <taxon>Lipomycetaceae</taxon>
        <taxon>Lipomyces</taxon>
    </lineage>
</organism>
<reference evidence="2" key="1">
    <citation type="journal article" date="2024" name="Front. Bioeng. Biotechnol.">
        <title>Genome-scale model development and genomic sequencing of the oleaginous clade Lipomyces.</title>
        <authorList>
            <person name="Czajka J.J."/>
            <person name="Han Y."/>
            <person name="Kim J."/>
            <person name="Mondo S.J."/>
            <person name="Hofstad B.A."/>
            <person name="Robles A."/>
            <person name="Haridas S."/>
            <person name="Riley R."/>
            <person name="LaButti K."/>
            <person name="Pangilinan J."/>
            <person name="Andreopoulos W."/>
            <person name="Lipzen A."/>
            <person name="Yan J."/>
            <person name="Wang M."/>
            <person name="Ng V."/>
            <person name="Grigoriev I.V."/>
            <person name="Spatafora J.W."/>
            <person name="Magnuson J.K."/>
            <person name="Baker S.E."/>
            <person name="Pomraning K.R."/>
        </authorList>
    </citation>
    <scope>NUCLEOTIDE SEQUENCE [LARGE SCALE GENOMIC DNA]</scope>
    <source>
        <strain evidence="2">CBS 7786</strain>
    </source>
</reference>
<evidence type="ECO:0000313" key="2">
    <source>
        <dbReference type="Proteomes" id="UP001433508"/>
    </source>
</evidence>
<accession>A0ACC3SRF2</accession>
<proteinExistence type="predicted"/>
<dbReference type="EMBL" id="MU971712">
    <property type="protein sequence ID" value="KAK9233684.1"/>
    <property type="molecule type" value="Genomic_DNA"/>
</dbReference>
<protein>
    <submittedName>
        <fullName evidence="1">Uncharacterized protein</fullName>
    </submittedName>
</protein>
<gene>
    <name evidence="1" type="ORF">V1525DRAFT_415745</name>
</gene>
<dbReference type="Proteomes" id="UP001433508">
    <property type="component" value="Unassembled WGS sequence"/>
</dbReference>
<name>A0ACC3SRF2_LIPKO</name>